<feature type="compositionally biased region" description="Basic and acidic residues" evidence="1">
    <location>
        <begin position="150"/>
        <end position="177"/>
    </location>
</feature>
<gene>
    <name evidence="2" type="ORF">INT46_005733</name>
</gene>
<dbReference type="EMBL" id="JAEPRC010000278">
    <property type="protein sequence ID" value="KAG2201637.1"/>
    <property type="molecule type" value="Genomic_DNA"/>
</dbReference>
<name>A0A8H7V157_9FUNG</name>
<protein>
    <submittedName>
        <fullName evidence="2">Uncharacterized protein</fullName>
    </submittedName>
</protein>
<accession>A0A8H7V157</accession>
<evidence type="ECO:0000313" key="3">
    <source>
        <dbReference type="Proteomes" id="UP000650833"/>
    </source>
</evidence>
<comment type="caution">
    <text evidence="2">The sequence shown here is derived from an EMBL/GenBank/DDBJ whole genome shotgun (WGS) entry which is preliminary data.</text>
</comment>
<dbReference type="AlphaFoldDB" id="A0A8H7V157"/>
<feature type="region of interest" description="Disordered" evidence="1">
    <location>
        <begin position="130"/>
        <end position="179"/>
    </location>
</feature>
<evidence type="ECO:0000313" key="2">
    <source>
        <dbReference type="EMBL" id="KAG2201637.1"/>
    </source>
</evidence>
<feature type="compositionally biased region" description="Basic and acidic residues" evidence="1">
    <location>
        <begin position="367"/>
        <end position="386"/>
    </location>
</feature>
<sequence length="423" mass="48137">MASFFFEDYQFPTELYNRETGDFTTPIRTLLDFAPHILQELPKNEKEQKPINSTAEDSWTKNFVPTSYLGSLLTSERTKAITEFIISCGNEYMRKTNEKKYEEEKFKEFEKRYKRERRRRRQENNRGWFFNRNQEESSSSESSDSEEEEERMKQKMKENEEKQRKADKKDDKKEEKQVVGPTITAETLAKSAAAAGVLSLSLYSTYQAGVKFSEVSFHNQLEMLVTQVQSILQSTEVWIEEHDKMHDKIPNRVRADVIQLKQLLDLLVRLDPRSNKKLEAAGWGVGALGGLSALGGVALGSTVVATGGAALAIGGAIVMISSKASGKSQLGARLLLENQVRESVASCQNSTKEREKIIREEIAIKKEKKDDAEIGEKSRKLKEKYSSRTTKYRLQPEEVVEETSADTMTQPPKKKKEKIALPN</sequence>
<keyword evidence="3" id="KW-1185">Reference proteome</keyword>
<reference evidence="2" key="1">
    <citation type="submission" date="2020-12" db="EMBL/GenBank/DDBJ databases">
        <title>Metabolic potential, ecology and presence of endohyphal bacteria is reflected in genomic diversity of Mucoromycotina.</title>
        <authorList>
            <person name="Muszewska A."/>
            <person name="Okrasinska A."/>
            <person name="Steczkiewicz K."/>
            <person name="Drgas O."/>
            <person name="Orlowska M."/>
            <person name="Perlinska-Lenart U."/>
            <person name="Aleksandrzak-Piekarczyk T."/>
            <person name="Szatraj K."/>
            <person name="Zielenkiewicz U."/>
            <person name="Pilsyk S."/>
            <person name="Malc E."/>
            <person name="Mieczkowski P."/>
            <person name="Kruszewska J.S."/>
            <person name="Biernat P."/>
            <person name="Pawlowska J."/>
        </authorList>
    </citation>
    <scope>NUCLEOTIDE SEQUENCE</scope>
    <source>
        <strain evidence="2">CBS 226.32</strain>
    </source>
</reference>
<dbReference type="OrthoDB" id="2121849at2759"/>
<organism evidence="2 3">
    <name type="scientific">Mucor plumbeus</name>
    <dbReference type="NCBI Taxonomy" id="97098"/>
    <lineage>
        <taxon>Eukaryota</taxon>
        <taxon>Fungi</taxon>
        <taxon>Fungi incertae sedis</taxon>
        <taxon>Mucoromycota</taxon>
        <taxon>Mucoromycotina</taxon>
        <taxon>Mucoromycetes</taxon>
        <taxon>Mucorales</taxon>
        <taxon>Mucorineae</taxon>
        <taxon>Mucoraceae</taxon>
        <taxon>Mucor</taxon>
    </lineage>
</organism>
<dbReference type="Proteomes" id="UP000650833">
    <property type="component" value="Unassembled WGS sequence"/>
</dbReference>
<feature type="region of interest" description="Disordered" evidence="1">
    <location>
        <begin position="367"/>
        <end position="423"/>
    </location>
</feature>
<evidence type="ECO:0000256" key="1">
    <source>
        <dbReference type="SAM" id="MobiDB-lite"/>
    </source>
</evidence>
<proteinExistence type="predicted"/>